<evidence type="ECO:0000256" key="1">
    <source>
        <dbReference type="ARBA" id="ARBA00000971"/>
    </source>
</evidence>
<dbReference type="Gene3D" id="3.10.50.40">
    <property type="match status" value="1"/>
</dbReference>
<name>G8NYZ9_GRAMM</name>
<dbReference type="EC" id="5.2.1.8" evidence="6"/>
<feature type="region of interest" description="Disordered" evidence="7">
    <location>
        <begin position="205"/>
        <end position="253"/>
    </location>
</feature>
<evidence type="ECO:0000256" key="6">
    <source>
        <dbReference type="RuleBase" id="RU003915"/>
    </source>
</evidence>
<evidence type="ECO:0000256" key="4">
    <source>
        <dbReference type="ARBA" id="ARBA00023235"/>
    </source>
</evidence>
<evidence type="ECO:0000256" key="2">
    <source>
        <dbReference type="ARBA" id="ARBA00006577"/>
    </source>
</evidence>
<evidence type="ECO:0000256" key="3">
    <source>
        <dbReference type="ARBA" id="ARBA00023110"/>
    </source>
</evidence>
<reference evidence="10 11" key="1">
    <citation type="submission" date="2011-11" db="EMBL/GenBank/DDBJ databases">
        <title>Complete sequence of Granulicella mallensis MP5ACTX8.</title>
        <authorList>
            <consortium name="US DOE Joint Genome Institute"/>
            <person name="Lucas S."/>
            <person name="Copeland A."/>
            <person name="Lapidus A."/>
            <person name="Cheng J.-F."/>
            <person name="Goodwin L."/>
            <person name="Pitluck S."/>
            <person name="Peters L."/>
            <person name="Lu M."/>
            <person name="Detter J.C."/>
            <person name="Han C."/>
            <person name="Tapia R."/>
            <person name="Land M."/>
            <person name="Hauser L."/>
            <person name="Kyrpides N."/>
            <person name="Ivanova N."/>
            <person name="Mikhailova N."/>
            <person name="Pagani I."/>
            <person name="Rawat S."/>
            <person name="Mannisto M."/>
            <person name="Haggblom M."/>
            <person name="Woyke T."/>
        </authorList>
    </citation>
    <scope>NUCLEOTIDE SEQUENCE [LARGE SCALE GENOMIC DNA]</scope>
    <source>
        <strain evidence="11">ATCC BAA-1857 / DSM 23137 / MP5ACTX8</strain>
    </source>
</reference>
<evidence type="ECO:0000256" key="7">
    <source>
        <dbReference type="SAM" id="MobiDB-lite"/>
    </source>
</evidence>
<comment type="catalytic activity">
    <reaction evidence="1 5 6">
        <text>[protein]-peptidylproline (omega=180) = [protein]-peptidylproline (omega=0)</text>
        <dbReference type="Rhea" id="RHEA:16237"/>
        <dbReference type="Rhea" id="RHEA-COMP:10747"/>
        <dbReference type="Rhea" id="RHEA-COMP:10748"/>
        <dbReference type="ChEBI" id="CHEBI:83833"/>
        <dbReference type="ChEBI" id="CHEBI:83834"/>
        <dbReference type="EC" id="5.2.1.8"/>
    </reaction>
</comment>
<evidence type="ECO:0000313" key="11">
    <source>
        <dbReference type="Proteomes" id="UP000007113"/>
    </source>
</evidence>
<dbReference type="PANTHER" id="PTHR43811">
    <property type="entry name" value="FKBP-TYPE PEPTIDYL-PROLYL CIS-TRANS ISOMERASE FKPA"/>
    <property type="match status" value="1"/>
</dbReference>
<dbReference type="GO" id="GO:0003755">
    <property type="term" value="F:peptidyl-prolyl cis-trans isomerase activity"/>
    <property type="evidence" value="ECO:0007669"/>
    <property type="project" value="UniProtKB-UniRule"/>
</dbReference>
<gene>
    <name evidence="10" type="ordered locus">AciX8_1308</name>
</gene>
<comment type="similarity">
    <text evidence="2 6">Belongs to the FKBP-type PPIase family.</text>
</comment>
<keyword evidence="11" id="KW-1185">Reference proteome</keyword>
<keyword evidence="3 5" id="KW-0697">Rotamase</keyword>
<dbReference type="Pfam" id="PF00254">
    <property type="entry name" value="FKBP_C"/>
    <property type="match status" value="1"/>
</dbReference>
<dbReference type="KEGG" id="gma:AciX8_1308"/>
<dbReference type="PROSITE" id="PS50059">
    <property type="entry name" value="FKBP_PPIASE"/>
    <property type="match status" value="1"/>
</dbReference>
<dbReference type="EMBL" id="CP003130">
    <property type="protein sequence ID" value="AEU35651.1"/>
    <property type="molecule type" value="Genomic_DNA"/>
</dbReference>
<protein>
    <recommendedName>
        <fullName evidence="6">Peptidyl-prolyl cis-trans isomerase</fullName>
        <ecNumber evidence="6">5.2.1.8</ecNumber>
    </recommendedName>
</protein>
<feature type="signal peptide" evidence="8">
    <location>
        <begin position="1"/>
        <end position="22"/>
    </location>
</feature>
<dbReference type="PANTHER" id="PTHR43811:SF19">
    <property type="entry name" value="39 KDA FK506-BINDING NUCLEAR PROTEIN"/>
    <property type="match status" value="1"/>
</dbReference>
<evidence type="ECO:0000259" key="9">
    <source>
        <dbReference type="PROSITE" id="PS50059"/>
    </source>
</evidence>
<dbReference type="FunFam" id="3.10.50.40:FF:000006">
    <property type="entry name" value="Peptidyl-prolyl cis-trans isomerase"/>
    <property type="match status" value="1"/>
</dbReference>
<keyword evidence="8" id="KW-0732">Signal</keyword>
<feature type="domain" description="PPIase FKBP-type" evidence="9">
    <location>
        <begin position="116"/>
        <end position="206"/>
    </location>
</feature>
<evidence type="ECO:0000313" key="10">
    <source>
        <dbReference type="EMBL" id="AEU35651.1"/>
    </source>
</evidence>
<dbReference type="OrthoDB" id="280278at2"/>
<dbReference type="RefSeq" id="WP_014264531.1">
    <property type="nucleotide sequence ID" value="NC_016631.1"/>
</dbReference>
<evidence type="ECO:0000256" key="8">
    <source>
        <dbReference type="SAM" id="SignalP"/>
    </source>
</evidence>
<feature type="compositionally biased region" description="Low complexity" evidence="7">
    <location>
        <begin position="228"/>
        <end position="247"/>
    </location>
</feature>
<feature type="compositionally biased region" description="Pro residues" evidence="7">
    <location>
        <begin position="212"/>
        <end position="227"/>
    </location>
</feature>
<dbReference type="InterPro" id="IPR001179">
    <property type="entry name" value="PPIase_FKBP_dom"/>
</dbReference>
<dbReference type="AlphaFoldDB" id="G8NYZ9"/>
<keyword evidence="4 5" id="KW-0413">Isomerase</keyword>
<dbReference type="InterPro" id="IPR046357">
    <property type="entry name" value="PPIase_dom_sf"/>
</dbReference>
<accession>G8NYZ9</accession>
<dbReference type="SUPFAM" id="SSF54534">
    <property type="entry name" value="FKBP-like"/>
    <property type="match status" value="1"/>
</dbReference>
<feature type="chain" id="PRO_5003512509" description="Peptidyl-prolyl cis-trans isomerase" evidence="8">
    <location>
        <begin position="23"/>
        <end position="253"/>
    </location>
</feature>
<dbReference type="HOGENOM" id="CLU_1097385_0_0_0"/>
<dbReference type="eggNOG" id="COG0545">
    <property type="taxonomic scope" value="Bacteria"/>
</dbReference>
<dbReference type="STRING" id="682795.AciX8_1308"/>
<evidence type="ECO:0000256" key="5">
    <source>
        <dbReference type="PROSITE-ProRule" id="PRU00277"/>
    </source>
</evidence>
<proteinExistence type="inferred from homology"/>
<sequence precursor="true">MKTTTLSALALVATALPLAAQTASTTPVHHATATTAHRVVGCSTLPTLSSKIPALPAGVSCAKPLYTLTRTPDMKLDYASPLLSPEVRESLGATPTTYSLNYVDIIVGTGDPVRQGKYLSVKYTGYLPDGTKFDSSEDHPGKEPISFPYGMHRVIQGWDTGFEGMHVGGKRRLFIPYQLAYGEQGRPPIIPAKSMLVFDMEVVSESDSAPAPKTPPAPPVHPVPPAAKPATPAGTTTQPAGNTTQPASTTPKQ</sequence>
<organism evidence="10 11">
    <name type="scientific">Granulicella mallensis (strain ATCC BAA-1857 / DSM 23137 / MP5ACTX8)</name>
    <dbReference type="NCBI Taxonomy" id="682795"/>
    <lineage>
        <taxon>Bacteria</taxon>
        <taxon>Pseudomonadati</taxon>
        <taxon>Acidobacteriota</taxon>
        <taxon>Terriglobia</taxon>
        <taxon>Terriglobales</taxon>
        <taxon>Acidobacteriaceae</taxon>
        <taxon>Granulicella</taxon>
    </lineage>
</organism>
<dbReference type="Proteomes" id="UP000007113">
    <property type="component" value="Chromosome"/>
</dbReference>